<dbReference type="AlphaFoldDB" id="A0A9N9HQF0"/>
<evidence type="ECO:0000256" key="1">
    <source>
        <dbReference type="PIRSR" id="PIRSR600101-1"/>
    </source>
</evidence>
<evidence type="ECO:0000313" key="4">
    <source>
        <dbReference type="Proteomes" id="UP000789396"/>
    </source>
</evidence>
<dbReference type="Pfam" id="PF01019">
    <property type="entry name" value="G_glu_transpept"/>
    <property type="match status" value="1"/>
</dbReference>
<keyword evidence="4" id="KW-1185">Reference proteome</keyword>
<evidence type="ECO:0000256" key="2">
    <source>
        <dbReference type="PIRSR" id="PIRSR600101-2"/>
    </source>
</evidence>
<organism evidence="3 4">
    <name type="scientific">Racocetra fulgida</name>
    <dbReference type="NCBI Taxonomy" id="60492"/>
    <lineage>
        <taxon>Eukaryota</taxon>
        <taxon>Fungi</taxon>
        <taxon>Fungi incertae sedis</taxon>
        <taxon>Mucoromycota</taxon>
        <taxon>Glomeromycotina</taxon>
        <taxon>Glomeromycetes</taxon>
        <taxon>Diversisporales</taxon>
        <taxon>Gigasporaceae</taxon>
        <taxon>Racocetra</taxon>
    </lineage>
</organism>
<protein>
    <submittedName>
        <fullName evidence="3">10612_t:CDS:1</fullName>
    </submittedName>
</protein>
<proteinExistence type="predicted"/>
<dbReference type="PANTHER" id="PTHR11686:SF9">
    <property type="entry name" value="RE13973P"/>
    <property type="match status" value="1"/>
</dbReference>
<dbReference type="GO" id="GO:0000324">
    <property type="term" value="C:fungal-type vacuole"/>
    <property type="evidence" value="ECO:0007669"/>
    <property type="project" value="TreeGrafter"/>
</dbReference>
<dbReference type="PRINTS" id="PR01210">
    <property type="entry name" value="GGTRANSPTASE"/>
</dbReference>
<dbReference type="InterPro" id="IPR029055">
    <property type="entry name" value="Ntn_hydrolases_N"/>
</dbReference>
<feature type="non-terminal residue" evidence="3">
    <location>
        <position position="186"/>
    </location>
</feature>
<dbReference type="InterPro" id="IPR000101">
    <property type="entry name" value="GGT_peptidase"/>
</dbReference>
<dbReference type="PANTHER" id="PTHR11686">
    <property type="entry name" value="GAMMA GLUTAMYL TRANSPEPTIDASE"/>
    <property type="match status" value="1"/>
</dbReference>
<comment type="caution">
    <text evidence="3">The sequence shown here is derived from an EMBL/GenBank/DDBJ whole genome shotgun (WGS) entry which is preliminary data.</text>
</comment>
<feature type="active site" description="Nucleophile" evidence="1">
    <location>
        <position position="67"/>
    </location>
</feature>
<gene>
    <name evidence="3" type="ORF">RFULGI_LOCUS10399</name>
</gene>
<dbReference type="EMBL" id="CAJVPZ010020510">
    <property type="protein sequence ID" value="CAG8700809.1"/>
    <property type="molecule type" value="Genomic_DNA"/>
</dbReference>
<name>A0A9N9HQF0_9GLOM</name>
<feature type="binding site" evidence="2">
    <location>
        <begin position="85"/>
        <end position="87"/>
    </location>
    <ligand>
        <name>L-glutamate</name>
        <dbReference type="ChEBI" id="CHEBI:29985"/>
    </ligand>
</feature>
<dbReference type="InterPro" id="IPR043137">
    <property type="entry name" value="GGT_ssub_C"/>
</dbReference>
<dbReference type="GO" id="GO:0005886">
    <property type="term" value="C:plasma membrane"/>
    <property type="evidence" value="ECO:0007669"/>
    <property type="project" value="TreeGrafter"/>
</dbReference>
<feature type="non-terminal residue" evidence="3">
    <location>
        <position position="1"/>
    </location>
</feature>
<evidence type="ECO:0000313" key="3">
    <source>
        <dbReference type="EMBL" id="CAG8700809.1"/>
    </source>
</evidence>
<dbReference type="Gene3D" id="3.60.20.40">
    <property type="match status" value="1"/>
</dbReference>
<dbReference type="SUPFAM" id="SSF56235">
    <property type="entry name" value="N-terminal nucleophile aminohydrolases (Ntn hydrolases)"/>
    <property type="match status" value="1"/>
</dbReference>
<dbReference type="GO" id="GO:0006751">
    <property type="term" value="P:glutathione catabolic process"/>
    <property type="evidence" value="ECO:0007669"/>
    <property type="project" value="InterPro"/>
</dbReference>
<reference evidence="3" key="1">
    <citation type="submission" date="2021-06" db="EMBL/GenBank/DDBJ databases">
        <authorList>
            <person name="Kallberg Y."/>
            <person name="Tangrot J."/>
            <person name="Rosling A."/>
        </authorList>
    </citation>
    <scope>NUCLEOTIDE SEQUENCE</scope>
    <source>
        <strain evidence="3">IN212</strain>
    </source>
</reference>
<accession>A0A9N9HQF0</accession>
<feature type="binding site" evidence="2">
    <location>
        <begin position="164"/>
        <end position="165"/>
    </location>
    <ligand>
        <name>L-glutamate</name>
        <dbReference type="ChEBI" id="CHEBI:29985"/>
    </ligand>
</feature>
<sequence>GNMTFEDFVDYRPIVREPIIGSYHGRKVEEIISKEFAARVRHNVSETRTYKPNYYDPIFDFGEDHGTTHISVIDVNNMAVSFTSTVNQIWGARVLDSNTGVILNNEMNDFAVPGEPNIFGLWPSPYNFVDELKASDLGLSIIRSDPSCLEHNHTNLTPGKRPLSSTVPTIVENEDGELELVIGGSG</sequence>
<dbReference type="Proteomes" id="UP000789396">
    <property type="component" value="Unassembled WGS sequence"/>
</dbReference>
<dbReference type="OrthoDB" id="1081007at2759"/>
<dbReference type="GO" id="GO:0036374">
    <property type="term" value="F:glutathione hydrolase activity"/>
    <property type="evidence" value="ECO:0007669"/>
    <property type="project" value="InterPro"/>
</dbReference>
<feature type="binding site" evidence="2">
    <location>
        <position position="109"/>
    </location>
    <ligand>
        <name>L-glutamate</name>
        <dbReference type="ChEBI" id="CHEBI:29985"/>
    </ligand>
</feature>